<dbReference type="Proteomes" id="UP001244341">
    <property type="component" value="Chromosome 9b"/>
</dbReference>
<dbReference type="EMBL" id="CP126216">
    <property type="protein sequence ID" value="WIA17845.1"/>
    <property type="molecule type" value="Genomic_DNA"/>
</dbReference>
<evidence type="ECO:0000313" key="1">
    <source>
        <dbReference type="EMBL" id="WIA17845.1"/>
    </source>
</evidence>
<gene>
    <name evidence="1" type="ORF">OEZ85_009351</name>
</gene>
<dbReference type="InterPro" id="IPR011050">
    <property type="entry name" value="Pectin_lyase_fold/virulence"/>
</dbReference>
<name>A0ABY8U906_TETOB</name>
<evidence type="ECO:0008006" key="3">
    <source>
        <dbReference type="Google" id="ProtNLM"/>
    </source>
</evidence>
<organism evidence="1 2">
    <name type="scientific">Tetradesmus obliquus</name>
    <name type="common">Green alga</name>
    <name type="synonym">Acutodesmus obliquus</name>
    <dbReference type="NCBI Taxonomy" id="3088"/>
    <lineage>
        <taxon>Eukaryota</taxon>
        <taxon>Viridiplantae</taxon>
        <taxon>Chlorophyta</taxon>
        <taxon>core chlorophytes</taxon>
        <taxon>Chlorophyceae</taxon>
        <taxon>CS clade</taxon>
        <taxon>Sphaeropleales</taxon>
        <taxon>Scenedesmaceae</taxon>
        <taxon>Tetradesmus</taxon>
    </lineage>
</organism>
<dbReference type="SUPFAM" id="SSF51126">
    <property type="entry name" value="Pectin lyase-like"/>
    <property type="match status" value="1"/>
</dbReference>
<reference evidence="1 2" key="1">
    <citation type="submission" date="2023-05" db="EMBL/GenBank/DDBJ databases">
        <title>A 100% complete, gapless, phased diploid assembly of the Scenedesmus obliquus UTEX 3031 genome.</title>
        <authorList>
            <person name="Biondi T.C."/>
            <person name="Hanschen E.R."/>
            <person name="Kwon T."/>
            <person name="Eng W."/>
            <person name="Kruse C.P.S."/>
            <person name="Koehler S.I."/>
            <person name="Kunde Y."/>
            <person name="Gleasner C.D."/>
            <person name="You Mak K.T."/>
            <person name="Polle J."/>
            <person name="Hovde B.T."/>
            <person name="Starkenburg S.R."/>
        </authorList>
    </citation>
    <scope>NUCLEOTIDE SEQUENCE [LARGE SCALE GENOMIC DNA]</scope>
    <source>
        <strain evidence="1 2">DOE0152z</strain>
    </source>
</reference>
<proteinExistence type="predicted"/>
<evidence type="ECO:0000313" key="2">
    <source>
        <dbReference type="Proteomes" id="UP001244341"/>
    </source>
</evidence>
<protein>
    <recommendedName>
        <fullName evidence="3">Right handed beta helix domain-containing protein</fullName>
    </recommendedName>
</protein>
<keyword evidence="2" id="KW-1185">Reference proteome</keyword>
<accession>A0ABY8U906</accession>
<sequence>MFQMVRANQTFINCSFEGNTAVNGGAAQLLANATALFFNTSVEHNTAAAAPKGGGGNGGGIGVGDRAQVRFIGSLLHNNTAELGGGLFVDGNATVNISSTKLVSNSAKKQGGGAHVAGDATANTLNSSLLSNNAQAGAGAFATPESPQLHRRWYGHGPLQCLKHSALSAFCHMAAAAAFL</sequence>